<keyword evidence="2" id="KW-1185">Reference proteome</keyword>
<accession>A0ACB9KYK5</accession>
<organism evidence="1 2">
    <name type="scientific">Melastoma candidum</name>
    <dbReference type="NCBI Taxonomy" id="119954"/>
    <lineage>
        <taxon>Eukaryota</taxon>
        <taxon>Viridiplantae</taxon>
        <taxon>Streptophyta</taxon>
        <taxon>Embryophyta</taxon>
        <taxon>Tracheophyta</taxon>
        <taxon>Spermatophyta</taxon>
        <taxon>Magnoliopsida</taxon>
        <taxon>eudicotyledons</taxon>
        <taxon>Gunneridae</taxon>
        <taxon>Pentapetalae</taxon>
        <taxon>rosids</taxon>
        <taxon>malvids</taxon>
        <taxon>Myrtales</taxon>
        <taxon>Melastomataceae</taxon>
        <taxon>Melastomatoideae</taxon>
        <taxon>Melastomateae</taxon>
        <taxon>Melastoma</taxon>
    </lineage>
</organism>
<dbReference type="Proteomes" id="UP001057402">
    <property type="component" value="Chromosome 12"/>
</dbReference>
<evidence type="ECO:0000313" key="2">
    <source>
        <dbReference type="Proteomes" id="UP001057402"/>
    </source>
</evidence>
<proteinExistence type="predicted"/>
<sequence length="214" mass="24013">MATLVASCFSVDGRARGCWSMASLRSSLPSYPPSFVGLPPSSSTRSLRGLSARLPRMLKVGSFVGLSPLNRILSFGSDENNSYEQNFILIDNGSRVFAMRHGRKVPKLNRPPDQRRALIRGLTTQLLKYGRIKTTRARASAIRKYVDKMITLAKDGSLHKRRQALGFIYEKQIVHALFAEVPERYGERNGGYTRIIRTLPRRGDNAPMAYIELV</sequence>
<gene>
    <name evidence="1" type="ORF">MLD38_038338</name>
</gene>
<protein>
    <submittedName>
        <fullName evidence="1">Uncharacterized protein</fullName>
    </submittedName>
</protein>
<evidence type="ECO:0000313" key="1">
    <source>
        <dbReference type="EMBL" id="KAI4302614.1"/>
    </source>
</evidence>
<dbReference type="EMBL" id="CM042891">
    <property type="protein sequence ID" value="KAI4302614.1"/>
    <property type="molecule type" value="Genomic_DNA"/>
</dbReference>
<name>A0ACB9KYK5_9MYRT</name>
<reference evidence="2" key="1">
    <citation type="journal article" date="2023" name="Front. Plant Sci.">
        <title>Chromosomal-level genome assembly of Melastoma candidum provides insights into trichome evolution.</title>
        <authorList>
            <person name="Zhong Y."/>
            <person name="Wu W."/>
            <person name="Sun C."/>
            <person name="Zou P."/>
            <person name="Liu Y."/>
            <person name="Dai S."/>
            <person name="Zhou R."/>
        </authorList>
    </citation>
    <scope>NUCLEOTIDE SEQUENCE [LARGE SCALE GENOMIC DNA]</scope>
</reference>
<comment type="caution">
    <text evidence="1">The sequence shown here is derived from an EMBL/GenBank/DDBJ whole genome shotgun (WGS) entry which is preliminary data.</text>
</comment>